<dbReference type="AlphaFoldDB" id="B9IE03"/>
<dbReference type="HOGENOM" id="CLU_2431110_0_0_1"/>
<proteinExistence type="predicted"/>
<protein>
    <submittedName>
        <fullName evidence="1">Uncharacterized protein</fullName>
    </submittedName>
</protein>
<dbReference type="SUPFAM" id="SSF81383">
    <property type="entry name" value="F-box domain"/>
    <property type="match status" value="1"/>
</dbReference>
<dbReference type="InParanoid" id="B9IE03"/>
<name>B9IE03_POPTR</name>
<organism evidence="1 2">
    <name type="scientific">Populus trichocarpa</name>
    <name type="common">Western balsam poplar</name>
    <name type="synonym">Populus balsamifera subsp. trichocarpa</name>
    <dbReference type="NCBI Taxonomy" id="3694"/>
    <lineage>
        <taxon>Eukaryota</taxon>
        <taxon>Viridiplantae</taxon>
        <taxon>Streptophyta</taxon>
        <taxon>Embryophyta</taxon>
        <taxon>Tracheophyta</taxon>
        <taxon>Spermatophyta</taxon>
        <taxon>Magnoliopsida</taxon>
        <taxon>eudicotyledons</taxon>
        <taxon>Gunneridae</taxon>
        <taxon>Pentapetalae</taxon>
        <taxon>rosids</taxon>
        <taxon>fabids</taxon>
        <taxon>Malpighiales</taxon>
        <taxon>Salicaceae</taxon>
        <taxon>Saliceae</taxon>
        <taxon>Populus</taxon>
    </lineage>
</organism>
<evidence type="ECO:0000313" key="1">
    <source>
        <dbReference type="EMBL" id="PNT00481.1"/>
    </source>
</evidence>
<dbReference type="Proteomes" id="UP000006729">
    <property type="component" value="Chromosome 15"/>
</dbReference>
<reference evidence="1 2" key="1">
    <citation type="journal article" date="2006" name="Science">
        <title>The genome of black cottonwood, Populus trichocarpa (Torr. &amp; Gray).</title>
        <authorList>
            <person name="Tuskan G.A."/>
            <person name="Difazio S."/>
            <person name="Jansson S."/>
            <person name="Bohlmann J."/>
            <person name="Grigoriev I."/>
            <person name="Hellsten U."/>
            <person name="Putnam N."/>
            <person name="Ralph S."/>
            <person name="Rombauts S."/>
            <person name="Salamov A."/>
            <person name="Schein J."/>
            <person name="Sterck L."/>
            <person name="Aerts A."/>
            <person name="Bhalerao R.R."/>
            <person name="Bhalerao R.P."/>
            <person name="Blaudez D."/>
            <person name="Boerjan W."/>
            <person name="Brun A."/>
            <person name="Brunner A."/>
            <person name="Busov V."/>
            <person name="Campbell M."/>
            <person name="Carlson J."/>
            <person name="Chalot M."/>
            <person name="Chapman J."/>
            <person name="Chen G.L."/>
            <person name="Cooper D."/>
            <person name="Coutinho P.M."/>
            <person name="Couturier J."/>
            <person name="Covert S."/>
            <person name="Cronk Q."/>
            <person name="Cunningham R."/>
            <person name="Davis J."/>
            <person name="Degroeve S."/>
            <person name="Dejardin A."/>
            <person name="Depamphilis C."/>
            <person name="Detter J."/>
            <person name="Dirks B."/>
            <person name="Dubchak I."/>
            <person name="Duplessis S."/>
            <person name="Ehlting J."/>
            <person name="Ellis B."/>
            <person name="Gendler K."/>
            <person name="Goodstein D."/>
            <person name="Gribskov M."/>
            <person name="Grimwood J."/>
            <person name="Groover A."/>
            <person name="Gunter L."/>
            <person name="Hamberger B."/>
            <person name="Heinze B."/>
            <person name="Helariutta Y."/>
            <person name="Henrissat B."/>
            <person name="Holligan D."/>
            <person name="Holt R."/>
            <person name="Huang W."/>
            <person name="Islam-Faridi N."/>
            <person name="Jones S."/>
            <person name="Jones-Rhoades M."/>
            <person name="Jorgensen R."/>
            <person name="Joshi C."/>
            <person name="Kangasjarvi J."/>
            <person name="Karlsson J."/>
            <person name="Kelleher C."/>
            <person name="Kirkpatrick R."/>
            <person name="Kirst M."/>
            <person name="Kohler A."/>
            <person name="Kalluri U."/>
            <person name="Larimer F."/>
            <person name="Leebens-Mack J."/>
            <person name="Leple J.C."/>
            <person name="Locascio P."/>
            <person name="Lou Y."/>
            <person name="Lucas S."/>
            <person name="Martin F."/>
            <person name="Montanini B."/>
            <person name="Napoli C."/>
            <person name="Nelson D.R."/>
            <person name="Nelson C."/>
            <person name="Nieminen K."/>
            <person name="Nilsson O."/>
            <person name="Pereda V."/>
            <person name="Peter G."/>
            <person name="Philippe R."/>
            <person name="Pilate G."/>
            <person name="Poliakov A."/>
            <person name="Razumovskaya J."/>
            <person name="Richardson P."/>
            <person name="Rinaldi C."/>
            <person name="Ritland K."/>
            <person name="Rouze P."/>
            <person name="Ryaboy D."/>
            <person name="Schmutz J."/>
            <person name="Schrader J."/>
            <person name="Segerman B."/>
            <person name="Shin H."/>
            <person name="Siddiqui A."/>
            <person name="Sterky F."/>
            <person name="Terry A."/>
            <person name="Tsai C.J."/>
            <person name="Uberbacher E."/>
            <person name="Unneberg P."/>
            <person name="Vahala J."/>
            <person name="Wall K."/>
            <person name="Wessler S."/>
            <person name="Yang G."/>
            <person name="Yin T."/>
            <person name="Douglas C."/>
            <person name="Marra M."/>
            <person name="Sandberg G."/>
            <person name="Van de Peer Y."/>
            <person name="Rokhsar D."/>
        </authorList>
    </citation>
    <scope>NUCLEOTIDE SEQUENCE [LARGE SCALE GENOMIC DNA]</scope>
    <source>
        <strain evidence="2">cv. Nisqually</strain>
    </source>
</reference>
<dbReference type="InterPro" id="IPR036047">
    <property type="entry name" value="F-box-like_dom_sf"/>
</dbReference>
<sequence length="91" mass="10490">MSGRICSSLQFRNIACGNRILYSTMDSAGDLCQDVIYEVLTRLSMKTMGKCRLLSKEHNKLTYESLFTKLHSQRTNIVSSFLIQSMIRNEY</sequence>
<dbReference type="EMBL" id="CM009304">
    <property type="protein sequence ID" value="PNT00481.1"/>
    <property type="molecule type" value="Genomic_DNA"/>
</dbReference>
<gene>
    <name evidence="1" type="ORF">POPTR_015G050100</name>
</gene>
<accession>B9IE03</accession>
<keyword evidence="2" id="KW-1185">Reference proteome</keyword>
<evidence type="ECO:0000313" key="2">
    <source>
        <dbReference type="Proteomes" id="UP000006729"/>
    </source>
</evidence>